<gene>
    <name evidence="8" type="ORF">GCM10007939_12710</name>
</gene>
<dbReference type="PROSITE" id="PS51471">
    <property type="entry name" value="FE2OG_OXY"/>
    <property type="match status" value="1"/>
</dbReference>
<dbReference type="Gene3D" id="2.60.120.620">
    <property type="entry name" value="q2cbj1_9rhob like domain"/>
    <property type="match status" value="1"/>
</dbReference>
<evidence type="ECO:0000313" key="8">
    <source>
        <dbReference type="EMBL" id="GLQ34988.1"/>
    </source>
</evidence>
<keyword evidence="4" id="KW-0223">Dioxygenase</keyword>
<dbReference type="InterPro" id="IPR006620">
    <property type="entry name" value="Pro_4_hyd_alph"/>
</dbReference>
<keyword evidence="5" id="KW-0560">Oxidoreductase</keyword>
<sequence length="212" mass="23743">MDIKTYSINPLVAIIDDFITEDIAQHIINLGKDDLTPTTVTTPDAANMIDSRCKSLSTQMVQWEDPILTKVTTDIADIVRLPPENAEPCKLLHYQGEQDFVPHSDAFHKNKGGIEQMTRGGQRLFSSMIYLNDCDGGQTTFPALKMQVMPKMGRLLIFANTMIGSIDHHPHGIHGALSVNSGEKWAIHFGWRQLAYHKPRVYPENSGEMVDI</sequence>
<dbReference type="EMBL" id="BSNN01000002">
    <property type="protein sequence ID" value="GLQ34988.1"/>
    <property type="molecule type" value="Genomic_DNA"/>
</dbReference>
<dbReference type="SMART" id="SM00702">
    <property type="entry name" value="P4Hc"/>
    <property type="match status" value="1"/>
</dbReference>
<keyword evidence="2" id="KW-0479">Metal-binding</keyword>
<keyword evidence="3" id="KW-0847">Vitamin C</keyword>
<feature type="domain" description="Fe2OG dioxygenase" evidence="7">
    <location>
        <begin position="85"/>
        <end position="194"/>
    </location>
</feature>
<dbReference type="PANTHER" id="PTHR10869">
    <property type="entry name" value="PROLYL 4-HYDROXYLASE ALPHA SUBUNIT"/>
    <property type="match status" value="1"/>
</dbReference>
<evidence type="ECO:0000259" key="7">
    <source>
        <dbReference type="PROSITE" id="PS51471"/>
    </source>
</evidence>
<keyword evidence="6" id="KW-0408">Iron</keyword>
<organism evidence="8 9">
    <name type="scientific">Amylibacter marinus</name>
    <dbReference type="NCBI Taxonomy" id="1475483"/>
    <lineage>
        <taxon>Bacteria</taxon>
        <taxon>Pseudomonadati</taxon>
        <taxon>Pseudomonadota</taxon>
        <taxon>Alphaproteobacteria</taxon>
        <taxon>Rhodobacterales</taxon>
        <taxon>Paracoccaceae</taxon>
        <taxon>Amylibacter</taxon>
    </lineage>
</organism>
<dbReference type="Pfam" id="PF13640">
    <property type="entry name" value="2OG-FeII_Oxy_3"/>
    <property type="match status" value="1"/>
</dbReference>
<evidence type="ECO:0000256" key="3">
    <source>
        <dbReference type="ARBA" id="ARBA00022896"/>
    </source>
</evidence>
<proteinExistence type="predicted"/>
<dbReference type="Proteomes" id="UP001156694">
    <property type="component" value="Unassembled WGS sequence"/>
</dbReference>
<dbReference type="RefSeq" id="WP_284377076.1">
    <property type="nucleotide sequence ID" value="NZ_BSNN01000002.1"/>
</dbReference>
<evidence type="ECO:0000256" key="4">
    <source>
        <dbReference type="ARBA" id="ARBA00022964"/>
    </source>
</evidence>
<evidence type="ECO:0000256" key="6">
    <source>
        <dbReference type="ARBA" id="ARBA00023004"/>
    </source>
</evidence>
<comment type="caution">
    <text evidence="8">The sequence shown here is derived from an EMBL/GenBank/DDBJ whole genome shotgun (WGS) entry which is preliminary data.</text>
</comment>
<dbReference type="InterPro" id="IPR044862">
    <property type="entry name" value="Pro_4_hyd_alph_FE2OG_OXY"/>
</dbReference>
<comment type="cofactor">
    <cofactor evidence="1">
        <name>L-ascorbate</name>
        <dbReference type="ChEBI" id="CHEBI:38290"/>
    </cofactor>
</comment>
<accession>A0ABQ5VU69</accession>
<dbReference type="InterPro" id="IPR045054">
    <property type="entry name" value="P4HA-like"/>
</dbReference>
<evidence type="ECO:0000256" key="5">
    <source>
        <dbReference type="ARBA" id="ARBA00023002"/>
    </source>
</evidence>
<evidence type="ECO:0000256" key="2">
    <source>
        <dbReference type="ARBA" id="ARBA00022723"/>
    </source>
</evidence>
<dbReference type="InterPro" id="IPR005123">
    <property type="entry name" value="Oxoglu/Fe-dep_dioxygenase_dom"/>
</dbReference>
<evidence type="ECO:0000256" key="1">
    <source>
        <dbReference type="ARBA" id="ARBA00001961"/>
    </source>
</evidence>
<dbReference type="PANTHER" id="PTHR10869:SF246">
    <property type="entry name" value="TRANSMEMBRANE PROLYL 4-HYDROXYLASE"/>
    <property type="match status" value="1"/>
</dbReference>
<name>A0ABQ5VU69_9RHOB</name>
<protein>
    <recommendedName>
        <fullName evidence="7">Fe2OG dioxygenase domain-containing protein</fullName>
    </recommendedName>
</protein>
<evidence type="ECO:0000313" key="9">
    <source>
        <dbReference type="Proteomes" id="UP001156694"/>
    </source>
</evidence>
<keyword evidence="9" id="KW-1185">Reference proteome</keyword>
<reference evidence="9" key="1">
    <citation type="journal article" date="2019" name="Int. J. Syst. Evol. Microbiol.">
        <title>The Global Catalogue of Microorganisms (GCM) 10K type strain sequencing project: providing services to taxonomists for standard genome sequencing and annotation.</title>
        <authorList>
            <consortium name="The Broad Institute Genomics Platform"/>
            <consortium name="The Broad Institute Genome Sequencing Center for Infectious Disease"/>
            <person name="Wu L."/>
            <person name="Ma J."/>
        </authorList>
    </citation>
    <scope>NUCLEOTIDE SEQUENCE [LARGE SCALE GENOMIC DNA]</scope>
    <source>
        <strain evidence="9">NBRC 110140</strain>
    </source>
</reference>